<dbReference type="PANTHER" id="PTHR34933:SF1">
    <property type="entry name" value="FLAGELLAR L-RING PROTEIN"/>
    <property type="match status" value="1"/>
</dbReference>
<protein>
    <recommendedName>
        <fullName evidence="7">Flagellar L-ring protein</fullName>
    </recommendedName>
    <alternativeName>
        <fullName evidence="7">Basal body L-ring protein</fullName>
    </alternativeName>
</protein>
<dbReference type="InterPro" id="IPR000527">
    <property type="entry name" value="Flag_Lring"/>
</dbReference>
<keyword evidence="4 7" id="KW-0472">Membrane</keyword>
<organism evidence="8 9">
    <name type="scientific">Roseicitreum antarcticum</name>
    <dbReference type="NCBI Taxonomy" id="564137"/>
    <lineage>
        <taxon>Bacteria</taxon>
        <taxon>Pseudomonadati</taxon>
        <taxon>Pseudomonadota</taxon>
        <taxon>Alphaproteobacteria</taxon>
        <taxon>Rhodobacterales</taxon>
        <taxon>Paracoccaceae</taxon>
        <taxon>Roseicitreum</taxon>
    </lineage>
</organism>
<keyword evidence="9" id="KW-1185">Reference proteome</keyword>
<evidence type="ECO:0000256" key="6">
    <source>
        <dbReference type="ARBA" id="ARBA00023237"/>
    </source>
</evidence>
<comment type="subcellular location">
    <subcellularLocation>
        <location evidence="7">Cell outer membrane</location>
    </subcellularLocation>
    <subcellularLocation>
        <location evidence="7">Bacterial flagellum basal body</location>
    </subcellularLocation>
</comment>
<proteinExistence type="inferred from homology"/>
<keyword evidence="8" id="KW-0282">Flagellum</keyword>
<gene>
    <name evidence="7" type="primary">flgH</name>
    <name evidence="8" type="ORF">SAMN04488238_106180</name>
</gene>
<keyword evidence="3" id="KW-0732">Signal</keyword>
<comment type="function">
    <text evidence="1 7">Assembles around the rod to form the L-ring and probably protects the motor/basal body from shearing forces during rotation.</text>
</comment>
<dbReference type="EMBL" id="FNOM01000006">
    <property type="protein sequence ID" value="SDX23920.1"/>
    <property type="molecule type" value="Genomic_DNA"/>
</dbReference>
<keyword evidence="5 7" id="KW-0975">Bacterial flagellum</keyword>
<evidence type="ECO:0000256" key="7">
    <source>
        <dbReference type="HAMAP-Rule" id="MF_00415"/>
    </source>
</evidence>
<evidence type="ECO:0000256" key="5">
    <source>
        <dbReference type="ARBA" id="ARBA00023143"/>
    </source>
</evidence>
<dbReference type="Proteomes" id="UP000198539">
    <property type="component" value="Unassembled WGS sequence"/>
</dbReference>
<dbReference type="OrthoDB" id="9789227at2"/>
<keyword evidence="8" id="KW-0969">Cilium</keyword>
<reference evidence="8 9" key="1">
    <citation type="submission" date="2016-10" db="EMBL/GenBank/DDBJ databases">
        <authorList>
            <person name="de Groot N.N."/>
        </authorList>
    </citation>
    <scope>NUCLEOTIDE SEQUENCE [LARGE SCALE GENOMIC DNA]</scope>
    <source>
        <strain evidence="8 9">CGMCC 1.8894</strain>
    </source>
</reference>
<evidence type="ECO:0000256" key="4">
    <source>
        <dbReference type="ARBA" id="ARBA00023136"/>
    </source>
</evidence>
<dbReference type="GO" id="GO:0009279">
    <property type="term" value="C:cell outer membrane"/>
    <property type="evidence" value="ECO:0007669"/>
    <property type="project" value="UniProtKB-SubCell"/>
</dbReference>
<dbReference type="NCBIfam" id="NF001305">
    <property type="entry name" value="PRK00249.1-5"/>
    <property type="match status" value="1"/>
</dbReference>
<dbReference type="Pfam" id="PF02107">
    <property type="entry name" value="FlgH"/>
    <property type="match status" value="1"/>
</dbReference>
<dbReference type="GO" id="GO:0009427">
    <property type="term" value="C:bacterial-type flagellum basal body, distal rod, L ring"/>
    <property type="evidence" value="ECO:0007669"/>
    <property type="project" value="InterPro"/>
</dbReference>
<name>A0A1H3A2A5_9RHOB</name>
<dbReference type="GO" id="GO:0003774">
    <property type="term" value="F:cytoskeletal motor activity"/>
    <property type="evidence" value="ECO:0007669"/>
    <property type="project" value="InterPro"/>
</dbReference>
<comment type="subunit">
    <text evidence="7">The basal body constitutes a major portion of the flagellar organelle and consists of four rings (L,P,S, and M) mounted on a central rod.</text>
</comment>
<dbReference type="STRING" id="564137.SAMN04488238_106180"/>
<keyword evidence="6 7" id="KW-0998">Cell outer membrane</keyword>
<evidence type="ECO:0000256" key="1">
    <source>
        <dbReference type="ARBA" id="ARBA00002591"/>
    </source>
</evidence>
<comment type="similarity">
    <text evidence="2 7">Belongs to the FlgH family.</text>
</comment>
<dbReference type="AlphaFoldDB" id="A0A1H3A2A5"/>
<evidence type="ECO:0000313" key="8">
    <source>
        <dbReference type="EMBL" id="SDX23920.1"/>
    </source>
</evidence>
<dbReference type="PANTHER" id="PTHR34933">
    <property type="entry name" value="FLAGELLAR L-RING PROTEIN"/>
    <property type="match status" value="1"/>
</dbReference>
<accession>A0A1H3A2A5</accession>
<dbReference type="GO" id="GO:0071973">
    <property type="term" value="P:bacterial-type flagellum-dependent cell motility"/>
    <property type="evidence" value="ECO:0007669"/>
    <property type="project" value="InterPro"/>
</dbReference>
<evidence type="ECO:0000256" key="2">
    <source>
        <dbReference type="ARBA" id="ARBA00006929"/>
    </source>
</evidence>
<dbReference type="PRINTS" id="PR01008">
    <property type="entry name" value="FLGLRINGFLGH"/>
</dbReference>
<keyword evidence="8" id="KW-0966">Cell projection</keyword>
<evidence type="ECO:0000313" key="9">
    <source>
        <dbReference type="Proteomes" id="UP000198539"/>
    </source>
</evidence>
<evidence type="ECO:0000256" key="3">
    <source>
        <dbReference type="ARBA" id="ARBA00022729"/>
    </source>
</evidence>
<sequence length="278" mass="29838">MAIIPQTAPASYPVLARAIGREGACGTAPVPHIVPRRTTVRLGLLSVLALSACAQAAHLGRPPVFNSVDGSFTHHALYNTPLPEVTEVRRATDDASLWSASQRSLLGDRRASRQGDILTVVIEIDESASISNTTGRSREGSTTAGLPQLLGLPQVLNRRLPAGASLAEAVQAQGATAFTGTGTVERNEELTLRVAATVVERLPNGVMRLEGSQEVRVNNELRELLVTGYVRAEDISRRNEITYDKIAGARISYGGRGHISDMQQPRLGQQFIDMISPF</sequence>
<dbReference type="HAMAP" id="MF_00415">
    <property type="entry name" value="FlgH"/>
    <property type="match status" value="1"/>
</dbReference>